<evidence type="ECO:0000313" key="2">
    <source>
        <dbReference type="Proteomes" id="UP000808914"/>
    </source>
</evidence>
<dbReference type="EMBL" id="JAFBER010000006">
    <property type="protein sequence ID" value="MBM7645148.1"/>
    <property type="molecule type" value="Genomic_DNA"/>
</dbReference>
<comment type="caution">
    <text evidence="1">The sequence shown here is derived from an EMBL/GenBank/DDBJ whole genome shotgun (WGS) entry which is preliminary data.</text>
</comment>
<name>A0ABS2PYL4_9BACL</name>
<reference evidence="1 2" key="1">
    <citation type="submission" date="2021-01" db="EMBL/GenBank/DDBJ databases">
        <title>Genomic Encyclopedia of Type Strains, Phase IV (KMG-IV): sequencing the most valuable type-strain genomes for metagenomic binning, comparative biology and taxonomic classification.</title>
        <authorList>
            <person name="Goeker M."/>
        </authorList>
    </citation>
    <scope>NUCLEOTIDE SEQUENCE [LARGE SCALE GENOMIC DNA]</scope>
    <source>
        <strain evidence="1 2">DSM 28236</strain>
    </source>
</reference>
<keyword evidence="2" id="KW-1185">Reference proteome</keyword>
<dbReference type="Proteomes" id="UP000808914">
    <property type="component" value="Unassembled WGS sequence"/>
</dbReference>
<evidence type="ECO:0000313" key="1">
    <source>
        <dbReference type="EMBL" id="MBM7645148.1"/>
    </source>
</evidence>
<accession>A0ABS2PYL4</accession>
<gene>
    <name evidence="1" type="ORF">JOD45_001359</name>
</gene>
<protein>
    <submittedName>
        <fullName evidence="1">Uncharacterized protein YjiK</fullName>
    </submittedName>
</protein>
<proteinExistence type="predicted"/>
<dbReference type="Pfam" id="PF17340">
    <property type="entry name" value="DUF5370"/>
    <property type="match status" value="1"/>
</dbReference>
<sequence length="63" mass="7347">MGAIEKNGYTFDIEYSVMLQKGAVHVYKDGQFIREMPFQFTGQDPDPEKIEQVVDSFFNDEHE</sequence>
<organism evidence="1 2">
    <name type="scientific">Scopulibacillus daqui</name>
    <dbReference type="NCBI Taxonomy" id="1469162"/>
    <lineage>
        <taxon>Bacteria</taxon>
        <taxon>Bacillati</taxon>
        <taxon>Bacillota</taxon>
        <taxon>Bacilli</taxon>
        <taxon>Bacillales</taxon>
        <taxon>Sporolactobacillaceae</taxon>
        <taxon>Scopulibacillus</taxon>
    </lineage>
</organism>
<dbReference type="RefSeq" id="WP_205003080.1">
    <property type="nucleotide sequence ID" value="NZ_JAFBER010000006.1"/>
</dbReference>
<dbReference type="InterPro" id="IPR035314">
    <property type="entry name" value="DUF5370"/>
</dbReference>